<dbReference type="InParanoid" id="A0A152A3V9"/>
<evidence type="ECO:0000259" key="4">
    <source>
        <dbReference type="Pfam" id="PF13359"/>
    </source>
</evidence>
<dbReference type="GO" id="GO:0046872">
    <property type="term" value="F:metal ion binding"/>
    <property type="evidence" value="ECO:0007669"/>
    <property type="project" value="UniProtKB-KW"/>
</dbReference>
<gene>
    <name evidence="5" type="ORF">DLAC_02956</name>
</gene>
<feature type="compositionally biased region" description="Low complexity" evidence="3">
    <location>
        <begin position="329"/>
        <end position="342"/>
    </location>
</feature>
<evidence type="ECO:0000313" key="5">
    <source>
        <dbReference type="EMBL" id="KYR00894.1"/>
    </source>
</evidence>
<feature type="region of interest" description="Disordered" evidence="3">
    <location>
        <begin position="282"/>
        <end position="349"/>
    </location>
</feature>
<keyword evidence="6" id="KW-1185">Reference proteome</keyword>
<feature type="compositionally biased region" description="Acidic residues" evidence="3">
    <location>
        <begin position="294"/>
        <end position="317"/>
    </location>
</feature>
<comment type="cofactor">
    <cofactor evidence="1">
        <name>a divalent metal cation</name>
        <dbReference type="ChEBI" id="CHEBI:60240"/>
    </cofactor>
</comment>
<keyword evidence="2" id="KW-0479">Metal-binding</keyword>
<comment type="caution">
    <text evidence="5">The sequence shown here is derived from an EMBL/GenBank/DDBJ whole genome shotgun (WGS) entry which is preliminary data.</text>
</comment>
<evidence type="ECO:0000256" key="1">
    <source>
        <dbReference type="ARBA" id="ARBA00001968"/>
    </source>
</evidence>
<feature type="compositionally biased region" description="Low complexity" evidence="3">
    <location>
        <begin position="99"/>
        <end position="120"/>
    </location>
</feature>
<reference evidence="5 6" key="1">
    <citation type="submission" date="2015-12" db="EMBL/GenBank/DDBJ databases">
        <title>Dictyostelia acquired genes for synthesis and detection of signals that induce cell-type specialization by lateral gene transfer from prokaryotes.</title>
        <authorList>
            <person name="Gloeckner G."/>
            <person name="Schaap P."/>
        </authorList>
    </citation>
    <scope>NUCLEOTIDE SEQUENCE [LARGE SCALE GENOMIC DNA]</scope>
    <source>
        <strain evidence="5 6">TK</strain>
    </source>
</reference>
<dbReference type="OrthoDB" id="10020990at2759"/>
<name>A0A152A3V9_TIELA</name>
<dbReference type="Proteomes" id="UP000076078">
    <property type="component" value="Unassembled WGS sequence"/>
</dbReference>
<dbReference type="InterPro" id="IPR027806">
    <property type="entry name" value="HARBI1_dom"/>
</dbReference>
<dbReference type="EMBL" id="LODT01000013">
    <property type="protein sequence ID" value="KYR00894.1"/>
    <property type="molecule type" value="Genomic_DNA"/>
</dbReference>
<organism evidence="5 6">
    <name type="scientific">Tieghemostelium lacteum</name>
    <name type="common">Slime mold</name>
    <name type="synonym">Dictyostelium lacteum</name>
    <dbReference type="NCBI Taxonomy" id="361077"/>
    <lineage>
        <taxon>Eukaryota</taxon>
        <taxon>Amoebozoa</taxon>
        <taxon>Evosea</taxon>
        <taxon>Eumycetozoa</taxon>
        <taxon>Dictyostelia</taxon>
        <taxon>Dictyosteliales</taxon>
        <taxon>Raperosteliaceae</taxon>
        <taxon>Tieghemostelium</taxon>
    </lineage>
</organism>
<evidence type="ECO:0000313" key="6">
    <source>
        <dbReference type="Proteomes" id="UP000076078"/>
    </source>
</evidence>
<dbReference type="AlphaFoldDB" id="A0A152A3V9"/>
<dbReference type="OMA" id="ICCKKDI"/>
<proteinExistence type="predicted"/>
<sequence>MESTMTCNLCHKSIDVILFLYHVFGCVCDFSDKHNVPRLCTCMDCNGRGIHPPKSIKEFRKIPQPSYPSYSQTFSSNSLPNNDSYVFNNNITRVNTSPSTQGTNGINNNNSQINTNNTNTDELRSSIQEDPVTLSNKLAGKMCVICGSKKTGTSRIPTVHVGSHHKLVICKKSDLTSKKAKLLIYYIDLGLKTFDDKGFNDTITNGSDNEDIEDNTSVGERVCDGYLDLLGGDPQGCAEQITNYKDGIWIVENKDKLKSFCRSSHLYRYLIKWYSSGRRAEKPTRKRSQSVLNEEGDEDVEDDEQDEEEEEEEEQQQQEERPKKRRSTKSLTTTTTITSPPKTRGKTQAKQNAIPFTDYVLNLNEPDFKDLFGFPKDVFYQIVSIYKQSKKFARKVKESLILLFLEIRHYPVTILLSSIFQLPLSTCHTRLNTYKFDIFHLFKKYISLGTLKSRMKESKDLEYSNIPVSMILDGSEQPIESTSNLLEEPLYYSTKKKQHSINIVVGISPLYRRILYFSDSYPGATNDNIIVNTDLKWILKDELVIGDQGFNGINNIHTLSKDGETGRLFSSVRTLVENGIEDIKVFRSCRDKIRTQITKGALLHHNLNWTIVAGLRNRFLLPDNKDWYSD</sequence>
<accession>A0A152A3V9</accession>
<feature type="region of interest" description="Disordered" evidence="3">
    <location>
        <begin position="96"/>
        <end position="124"/>
    </location>
</feature>
<dbReference type="Pfam" id="PF13359">
    <property type="entry name" value="DDE_Tnp_4"/>
    <property type="match status" value="1"/>
</dbReference>
<feature type="domain" description="DDE Tnp4" evidence="4">
    <location>
        <begin position="472"/>
        <end position="597"/>
    </location>
</feature>
<dbReference type="PANTHER" id="PTHR23080">
    <property type="entry name" value="THAP DOMAIN PROTEIN"/>
    <property type="match status" value="1"/>
</dbReference>
<protein>
    <submittedName>
        <fullName evidence="5">Putative GATA-binding transcription factor</fullName>
    </submittedName>
</protein>
<evidence type="ECO:0000256" key="3">
    <source>
        <dbReference type="SAM" id="MobiDB-lite"/>
    </source>
</evidence>
<evidence type="ECO:0000256" key="2">
    <source>
        <dbReference type="ARBA" id="ARBA00022723"/>
    </source>
</evidence>